<name>A0ABW4MDP7_9SPHN</name>
<sequence length="394" mass="40116">MDTEINRNKLIAGVAVAALVLGGGGVILGRTVFAPRPAVVAAAEGEAAAEKEEEGHVEGQILMDEARAKAAGIVTETIQAGGLGSEILAQGVVASTPEGEAVLTARADGAVVRINRQLGDFVRAGEAVAVMESRDAASISAERSSASANLALARSTYAREKKLFDAKVTARQDLEAAAAALAQAEAEARRSQSAAAAAKVSGDGRTLGVISLISGRVTKADAKLGSYVLAGTELFRISDPNRIQINASVLAADARRIKPGDTAVIELVGGDTVSAVVRSVTPGLDPESKTATVVLTPQGIGGLTAGQGLRARIKPRGGGDNALIALPEEAVQTVEGKEVVFVKTPKGFQATTVVTGKRDSGRIEIVDGLKPGAVIATKGAFLLKAEIGKGEAEH</sequence>
<keyword evidence="2" id="KW-0813">Transport</keyword>
<keyword evidence="8" id="KW-1185">Reference proteome</keyword>
<dbReference type="PANTHER" id="PTHR30097">
    <property type="entry name" value="CATION EFFLUX SYSTEM PROTEIN CUSB"/>
    <property type="match status" value="1"/>
</dbReference>
<dbReference type="RefSeq" id="WP_381514436.1">
    <property type="nucleotide sequence ID" value="NZ_JBHUEL010000009.1"/>
</dbReference>
<evidence type="ECO:0000256" key="2">
    <source>
        <dbReference type="ARBA" id="ARBA00022448"/>
    </source>
</evidence>
<gene>
    <name evidence="7" type="ORF">ACFSAG_10415</name>
</gene>
<dbReference type="EMBL" id="JBHUEL010000009">
    <property type="protein sequence ID" value="MFD1767254.1"/>
    <property type="molecule type" value="Genomic_DNA"/>
</dbReference>
<feature type="domain" description="CzcB-like C-terminal circularly permuted SH3-like" evidence="6">
    <location>
        <begin position="324"/>
        <end position="384"/>
    </location>
</feature>
<evidence type="ECO:0000256" key="3">
    <source>
        <dbReference type="SAM" id="Coils"/>
    </source>
</evidence>
<evidence type="ECO:0000313" key="8">
    <source>
        <dbReference type="Proteomes" id="UP001597215"/>
    </source>
</evidence>
<dbReference type="InterPro" id="IPR058647">
    <property type="entry name" value="BSH_CzcB-like"/>
</dbReference>
<dbReference type="Pfam" id="PF25973">
    <property type="entry name" value="BSH_CzcB"/>
    <property type="match status" value="1"/>
</dbReference>
<dbReference type="SUPFAM" id="SSF111369">
    <property type="entry name" value="HlyD-like secretion proteins"/>
    <property type="match status" value="1"/>
</dbReference>
<accession>A0ABW4MDP7</accession>
<dbReference type="InterPro" id="IPR051909">
    <property type="entry name" value="MFP_Cation_Efflux"/>
</dbReference>
<protein>
    <submittedName>
        <fullName evidence="7">Efflux RND transporter periplasmic adaptor subunit</fullName>
    </submittedName>
</protein>
<feature type="coiled-coil region" evidence="3">
    <location>
        <begin position="167"/>
        <end position="194"/>
    </location>
</feature>
<comment type="similarity">
    <text evidence="1">Belongs to the membrane fusion protein (MFP) (TC 8.A.1) family.</text>
</comment>
<evidence type="ECO:0000256" key="1">
    <source>
        <dbReference type="ARBA" id="ARBA00009477"/>
    </source>
</evidence>
<comment type="caution">
    <text evidence="7">The sequence shown here is derived from an EMBL/GenBank/DDBJ whole genome shotgun (WGS) entry which is preliminary data.</text>
</comment>
<organism evidence="7 8">
    <name type="scientific">Sphingorhabdus buctiana</name>
    <dbReference type="NCBI Taxonomy" id="1508805"/>
    <lineage>
        <taxon>Bacteria</taxon>
        <taxon>Pseudomonadati</taxon>
        <taxon>Pseudomonadota</taxon>
        <taxon>Alphaproteobacteria</taxon>
        <taxon>Sphingomonadales</taxon>
        <taxon>Sphingomonadaceae</taxon>
        <taxon>Sphingorhabdus</taxon>
    </lineage>
</organism>
<dbReference type="Proteomes" id="UP001597215">
    <property type="component" value="Unassembled WGS sequence"/>
</dbReference>
<dbReference type="NCBIfam" id="TIGR01730">
    <property type="entry name" value="RND_mfp"/>
    <property type="match status" value="1"/>
</dbReference>
<dbReference type="Pfam" id="PF25975">
    <property type="entry name" value="CzcB_C"/>
    <property type="match status" value="1"/>
</dbReference>
<evidence type="ECO:0000313" key="7">
    <source>
        <dbReference type="EMBL" id="MFD1767254.1"/>
    </source>
</evidence>
<keyword evidence="3" id="KW-0175">Coiled coil</keyword>
<evidence type="ECO:0000259" key="6">
    <source>
        <dbReference type="Pfam" id="PF25975"/>
    </source>
</evidence>
<reference evidence="8" key="1">
    <citation type="journal article" date="2019" name="Int. J. Syst. Evol. Microbiol.">
        <title>The Global Catalogue of Microorganisms (GCM) 10K type strain sequencing project: providing services to taxonomists for standard genome sequencing and annotation.</title>
        <authorList>
            <consortium name="The Broad Institute Genomics Platform"/>
            <consortium name="The Broad Institute Genome Sequencing Center for Infectious Disease"/>
            <person name="Wu L."/>
            <person name="Ma J."/>
        </authorList>
    </citation>
    <scope>NUCLEOTIDE SEQUENCE [LARGE SCALE GENOMIC DNA]</scope>
    <source>
        <strain evidence="8">CGMCC 1.12449</strain>
    </source>
</reference>
<feature type="domain" description="CzcB-like barrel-sandwich hybrid" evidence="5">
    <location>
        <begin position="101"/>
        <end position="239"/>
    </location>
</feature>
<feature type="domain" description="CzcB-like alpha-helical hairpin" evidence="4">
    <location>
        <begin position="140"/>
        <end position="194"/>
    </location>
</feature>
<proteinExistence type="inferred from homology"/>
<dbReference type="Gene3D" id="2.40.30.170">
    <property type="match status" value="1"/>
</dbReference>
<evidence type="ECO:0000259" key="5">
    <source>
        <dbReference type="Pfam" id="PF25973"/>
    </source>
</evidence>
<dbReference type="InterPro" id="IPR058648">
    <property type="entry name" value="HH_CzcB-like"/>
</dbReference>
<dbReference type="Gene3D" id="1.10.287.470">
    <property type="entry name" value="Helix hairpin bin"/>
    <property type="match status" value="1"/>
</dbReference>
<dbReference type="InterPro" id="IPR006143">
    <property type="entry name" value="RND_pump_MFP"/>
</dbReference>
<dbReference type="Pfam" id="PF25893">
    <property type="entry name" value="HH_CzcB"/>
    <property type="match status" value="1"/>
</dbReference>
<dbReference type="InterPro" id="IPR058649">
    <property type="entry name" value="CzcB_C"/>
</dbReference>
<dbReference type="Gene3D" id="2.40.420.20">
    <property type="match status" value="1"/>
</dbReference>
<evidence type="ECO:0000259" key="4">
    <source>
        <dbReference type="Pfam" id="PF25893"/>
    </source>
</evidence>
<dbReference type="PANTHER" id="PTHR30097:SF4">
    <property type="entry name" value="SLR6042 PROTEIN"/>
    <property type="match status" value="1"/>
</dbReference>